<evidence type="ECO:0000256" key="5">
    <source>
        <dbReference type="ARBA" id="ARBA00023242"/>
    </source>
</evidence>
<evidence type="ECO:0000256" key="4">
    <source>
        <dbReference type="ARBA" id="ARBA00023163"/>
    </source>
</evidence>
<dbReference type="GO" id="GO:0000981">
    <property type="term" value="F:DNA-binding transcription factor activity, RNA polymerase II-specific"/>
    <property type="evidence" value="ECO:0007669"/>
    <property type="project" value="InterPro"/>
</dbReference>
<evidence type="ECO:0000256" key="1">
    <source>
        <dbReference type="ARBA" id="ARBA00022723"/>
    </source>
</evidence>
<keyword evidence="2" id="KW-0862">Zinc</keyword>
<keyword evidence="3" id="KW-0805">Transcription regulation</keyword>
<keyword evidence="1" id="KW-0479">Metal-binding</keyword>
<dbReference type="PROSITE" id="PS50048">
    <property type="entry name" value="ZN2_CY6_FUNGAL_2"/>
    <property type="match status" value="1"/>
</dbReference>
<sequence>MSVNATPLDSIHFCDLCNKPIATESSYKRHIAYCRRAQSRPKKRPRSCRECHSAKAKCSFETECARCKTRGLTCVYETSCTPSTVVSTSTSTSTSSGSECIISGSSDNYNDTQSNAVGYHFGASTSLELPASSPRSLIELRADPVAWHSAKFILETMRGLPLTMLDRESFSWYSHGYWFQTELPRDIAKCSAIVNIYNRRHDPTTESVWSMINEENRELLRILPSCSFNDIVSSMHAQIIYMIMFALDNNVSPEVPEIRLQMLMTFDLYGKRSKEFDAMVWFPTSDFDNPDVTWEDWVYIESRRRCALTWFLLSRVMDLKFGVMCPSVSNYRALPLPCPESLWSAKTRCGWENARMVHLKQYKSSLRTFGDLLDARLSPHNSEHGRELNRWYANCDKLGLLLTLATTMV</sequence>
<dbReference type="PANTHER" id="PTHR47660:SF3">
    <property type="entry name" value="FINGER DOMAIN PROTEIN, PUTATIVE (AFU_ORTHOLOGUE AFUA_4G03310)-RELATED"/>
    <property type="match status" value="1"/>
</dbReference>
<dbReference type="Proteomes" id="UP001369815">
    <property type="component" value="Unassembled WGS sequence"/>
</dbReference>
<dbReference type="PROSITE" id="PS00463">
    <property type="entry name" value="ZN2_CY6_FUNGAL_1"/>
    <property type="match status" value="1"/>
</dbReference>
<dbReference type="InterPro" id="IPR001138">
    <property type="entry name" value="Zn2Cys6_DnaBD"/>
</dbReference>
<protein>
    <recommendedName>
        <fullName evidence="6">Zn(2)-C6 fungal-type domain-containing protein</fullName>
    </recommendedName>
</protein>
<feature type="domain" description="Zn(2)-C6 fungal-type" evidence="6">
    <location>
        <begin position="47"/>
        <end position="76"/>
    </location>
</feature>
<evidence type="ECO:0000256" key="2">
    <source>
        <dbReference type="ARBA" id="ARBA00022833"/>
    </source>
</evidence>
<dbReference type="GO" id="GO:0008270">
    <property type="term" value="F:zinc ion binding"/>
    <property type="evidence" value="ECO:0007669"/>
    <property type="project" value="InterPro"/>
</dbReference>
<keyword evidence="8" id="KW-1185">Reference proteome</keyword>
<evidence type="ECO:0000313" key="7">
    <source>
        <dbReference type="EMBL" id="KAK6954563.1"/>
    </source>
</evidence>
<evidence type="ECO:0000313" key="8">
    <source>
        <dbReference type="Proteomes" id="UP001369815"/>
    </source>
</evidence>
<dbReference type="PANTHER" id="PTHR47660">
    <property type="entry name" value="TRANSCRIPTION FACTOR WITH C2H2 AND ZN(2)-CYS(6) DNA BINDING DOMAIN (EUROFUNG)-RELATED-RELATED"/>
    <property type="match status" value="1"/>
</dbReference>
<comment type="caution">
    <text evidence="7">The sequence shown here is derived from an EMBL/GenBank/DDBJ whole genome shotgun (WGS) entry which is preliminary data.</text>
</comment>
<reference evidence="7 8" key="1">
    <citation type="journal article" date="2024" name="Front Chem Biol">
        <title>Unveiling the potential of Daldinia eschscholtzii MFLUCC 19-0629 through bioactivity and bioinformatics studies for enhanced sustainable agriculture production.</title>
        <authorList>
            <person name="Brooks S."/>
            <person name="Weaver J.A."/>
            <person name="Klomchit A."/>
            <person name="Alharthi S.A."/>
            <person name="Onlamun T."/>
            <person name="Nurani R."/>
            <person name="Vong T.K."/>
            <person name="Alberti F."/>
            <person name="Greco C."/>
        </authorList>
    </citation>
    <scope>NUCLEOTIDE SEQUENCE [LARGE SCALE GENOMIC DNA]</scope>
    <source>
        <strain evidence="7">MFLUCC 19-0629</strain>
    </source>
</reference>
<gene>
    <name evidence="7" type="ORF">Daesc_004530</name>
</gene>
<evidence type="ECO:0000259" key="6">
    <source>
        <dbReference type="PROSITE" id="PS50048"/>
    </source>
</evidence>
<dbReference type="SMART" id="SM00066">
    <property type="entry name" value="GAL4"/>
    <property type="match status" value="1"/>
</dbReference>
<accession>A0AAX6MQ50</accession>
<dbReference type="CDD" id="cd00067">
    <property type="entry name" value="GAL4"/>
    <property type="match status" value="1"/>
</dbReference>
<dbReference type="Pfam" id="PF00172">
    <property type="entry name" value="Zn_clus"/>
    <property type="match status" value="1"/>
</dbReference>
<proteinExistence type="predicted"/>
<dbReference type="EMBL" id="JBANMG010000004">
    <property type="protein sequence ID" value="KAK6954563.1"/>
    <property type="molecule type" value="Genomic_DNA"/>
</dbReference>
<dbReference type="SUPFAM" id="SSF57701">
    <property type="entry name" value="Zn2/Cys6 DNA-binding domain"/>
    <property type="match status" value="1"/>
</dbReference>
<evidence type="ECO:0000256" key="3">
    <source>
        <dbReference type="ARBA" id="ARBA00023015"/>
    </source>
</evidence>
<keyword evidence="4" id="KW-0804">Transcription</keyword>
<dbReference type="InterPro" id="IPR036864">
    <property type="entry name" value="Zn2-C6_fun-type_DNA-bd_sf"/>
</dbReference>
<dbReference type="AlphaFoldDB" id="A0AAX6MQ50"/>
<keyword evidence="5" id="KW-0539">Nucleus</keyword>
<name>A0AAX6MQ50_9PEZI</name>
<organism evidence="7 8">
    <name type="scientific">Daldinia eschscholtzii</name>
    <dbReference type="NCBI Taxonomy" id="292717"/>
    <lineage>
        <taxon>Eukaryota</taxon>
        <taxon>Fungi</taxon>
        <taxon>Dikarya</taxon>
        <taxon>Ascomycota</taxon>
        <taxon>Pezizomycotina</taxon>
        <taxon>Sordariomycetes</taxon>
        <taxon>Xylariomycetidae</taxon>
        <taxon>Xylariales</taxon>
        <taxon>Hypoxylaceae</taxon>
        <taxon>Daldinia</taxon>
    </lineage>
</organism>